<accession>A0AAD6PR60</accession>
<organism evidence="1 2">
    <name type="scientific">Populus alba x Populus x berolinensis</name>
    <dbReference type="NCBI Taxonomy" id="444605"/>
    <lineage>
        <taxon>Eukaryota</taxon>
        <taxon>Viridiplantae</taxon>
        <taxon>Streptophyta</taxon>
        <taxon>Embryophyta</taxon>
        <taxon>Tracheophyta</taxon>
        <taxon>Spermatophyta</taxon>
        <taxon>Magnoliopsida</taxon>
        <taxon>eudicotyledons</taxon>
        <taxon>Gunneridae</taxon>
        <taxon>Pentapetalae</taxon>
        <taxon>rosids</taxon>
        <taxon>fabids</taxon>
        <taxon>Malpighiales</taxon>
        <taxon>Salicaceae</taxon>
        <taxon>Saliceae</taxon>
        <taxon>Populus</taxon>
    </lineage>
</organism>
<protein>
    <submittedName>
        <fullName evidence="1">Uncharacterized protein</fullName>
    </submittedName>
</protein>
<name>A0AAD6PR60_9ROSI</name>
<dbReference type="AlphaFoldDB" id="A0AAD6PR60"/>
<keyword evidence="2" id="KW-1185">Reference proteome</keyword>
<comment type="caution">
    <text evidence="1">The sequence shown here is derived from an EMBL/GenBank/DDBJ whole genome shotgun (WGS) entry which is preliminary data.</text>
</comment>
<evidence type="ECO:0000313" key="2">
    <source>
        <dbReference type="Proteomes" id="UP001164929"/>
    </source>
</evidence>
<reference evidence="1 2" key="1">
    <citation type="journal article" date="2023" name="Mol. Ecol. Resour.">
        <title>Chromosome-level genome assembly of a triploid poplar Populus alba 'Berolinensis'.</title>
        <authorList>
            <person name="Chen S."/>
            <person name="Yu Y."/>
            <person name="Wang X."/>
            <person name="Wang S."/>
            <person name="Zhang T."/>
            <person name="Zhou Y."/>
            <person name="He R."/>
            <person name="Meng N."/>
            <person name="Wang Y."/>
            <person name="Liu W."/>
            <person name="Liu Z."/>
            <person name="Liu J."/>
            <person name="Guo Q."/>
            <person name="Huang H."/>
            <person name="Sederoff R.R."/>
            <person name="Wang G."/>
            <person name="Qu G."/>
            <person name="Chen S."/>
        </authorList>
    </citation>
    <scope>NUCLEOTIDE SEQUENCE [LARGE SCALE GENOMIC DNA]</scope>
    <source>
        <strain evidence="1">SC-2020</strain>
    </source>
</reference>
<gene>
    <name evidence="1" type="ORF">NC653_039915</name>
</gene>
<dbReference type="EMBL" id="JAQIZT010000018">
    <property type="protein sequence ID" value="KAJ6958105.1"/>
    <property type="molecule type" value="Genomic_DNA"/>
</dbReference>
<dbReference type="Proteomes" id="UP001164929">
    <property type="component" value="Chromosome 18"/>
</dbReference>
<sequence>MFHALSDEKPARNCIRLLQVEVRSSLFKKTIRVVSQVTVTLNCQVQLTRLPSFLCLFFSFLSKCACIKKRSYPVFEEIK</sequence>
<evidence type="ECO:0000313" key="1">
    <source>
        <dbReference type="EMBL" id="KAJ6958105.1"/>
    </source>
</evidence>
<proteinExistence type="predicted"/>